<name>A0A920CRC5_9BACL</name>
<protein>
    <recommendedName>
        <fullName evidence="3">Cellobiose phosphorylase</fullName>
    </recommendedName>
</protein>
<dbReference type="EMBL" id="BORT01000003">
    <property type="protein sequence ID" value="GIO46167.1"/>
    <property type="molecule type" value="Genomic_DNA"/>
</dbReference>
<accession>A0A920CRC5</accession>
<sequence length="79" mass="9124">MEAYYNCMHCMNRKVRILTRDGKVYEGKIVKVDRNNVYLETDGRRAVTTSAFVPYGYGFARRNQILTLSLFTLLAIALI</sequence>
<comment type="caution">
    <text evidence="1">The sequence shown here is derived from an EMBL/GenBank/DDBJ whole genome shotgun (WGS) entry which is preliminary data.</text>
</comment>
<dbReference type="AlphaFoldDB" id="A0A920CRC5"/>
<gene>
    <name evidence="1" type="ORF">J34TS1_09320</name>
</gene>
<organism evidence="1 2">
    <name type="scientific">Paenibacillus azoreducens</name>
    <dbReference type="NCBI Taxonomy" id="116718"/>
    <lineage>
        <taxon>Bacteria</taxon>
        <taxon>Bacillati</taxon>
        <taxon>Bacillota</taxon>
        <taxon>Bacilli</taxon>
        <taxon>Bacillales</taxon>
        <taxon>Paenibacillaceae</taxon>
        <taxon>Paenibacillus</taxon>
    </lineage>
</organism>
<evidence type="ECO:0000313" key="1">
    <source>
        <dbReference type="EMBL" id="GIO46167.1"/>
    </source>
</evidence>
<dbReference type="SUPFAM" id="SSF50182">
    <property type="entry name" value="Sm-like ribonucleoproteins"/>
    <property type="match status" value="1"/>
</dbReference>
<keyword evidence="2" id="KW-1185">Reference proteome</keyword>
<dbReference type="Proteomes" id="UP000682811">
    <property type="component" value="Unassembled WGS sequence"/>
</dbReference>
<proteinExistence type="predicted"/>
<evidence type="ECO:0000313" key="2">
    <source>
        <dbReference type="Proteomes" id="UP000682811"/>
    </source>
</evidence>
<dbReference type="RefSeq" id="WP_212977232.1">
    <property type="nucleotide sequence ID" value="NZ_AP025343.1"/>
</dbReference>
<reference evidence="1 2" key="1">
    <citation type="submission" date="2021-03" db="EMBL/GenBank/DDBJ databases">
        <title>Antimicrobial resistance genes in bacteria isolated from Japanese honey, and their potential for conferring macrolide and lincosamide resistance in the American foulbrood pathogen Paenibacillus larvae.</title>
        <authorList>
            <person name="Okamoto M."/>
            <person name="Kumagai M."/>
            <person name="Kanamori H."/>
            <person name="Takamatsu D."/>
        </authorList>
    </citation>
    <scope>NUCLEOTIDE SEQUENCE [LARGE SCALE GENOMIC DNA]</scope>
    <source>
        <strain evidence="1 2">J34TS1</strain>
    </source>
</reference>
<dbReference type="InterPro" id="IPR010920">
    <property type="entry name" value="LSM_dom_sf"/>
</dbReference>
<evidence type="ECO:0008006" key="3">
    <source>
        <dbReference type="Google" id="ProtNLM"/>
    </source>
</evidence>